<dbReference type="Pfam" id="PF12937">
    <property type="entry name" value="F-box-like"/>
    <property type="match status" value="1"/>
</dbReference>
<dbReference type="PANTHER" id="PTHR16134:SF119">
    <property type="entry name" value="AT02038P-RELATED"/>
    <property type="match status" value="1"/>
</dbReference>
<dbReference type="AlphaFoldDB" id="A0A8H7NUK9"/>
<evidence type="ECO:0000256" key="1">
    <source>
        <dbReference type="SAM" id="Coils"/>
    </source>
</evidence>
<evidence type="ECO:0000313" key="4">
    <source>
        <dbReference type="Proteomes" id="UP000639403"/>
    </source>
</evidence>
<dbReference type="Gene3D" id="1.20.1280.50">
    <property type="match status" value="1"/>
</dbReference>
<dbReference type="InterPro" id="IPR032675">
    <property type="entry name" value="LRR_dom_sf"/>
</dbReference>
<accession>A0A8H7NUK9</accession>
<evidence type="ECO:0000259" key="2">
    <source>
        <dbReference type="SMART" id="SM00256"/>
    </source>
</evidence>
<evidence type="ECO:0000313" key="3">
    <source>
        <dbReference type="EMBL" id="KAF9804521.1"/>
    </source>
</evidence>
<proteinExistence type="predicted"/>
<gene>
    <name evidence="3" type="ORF">IEO21_09345</name>
</gene>
<reference evidence="3" key="1">
    <citation type="submission" date="2020-11" db="EMBL/GenBank/DDBJ databases">
        <authorList>
            <person name="Koelle M."/>
            <person name="Horta M.A.C."/>
            <person name="Nowrousian M."/>
            <person name="Ohm R.A."/>
            <person name="Benz P."/>
            <person name="Pilgard A."/>
        </authorList>
    </citation>
    <scope>NUCLEOTIDE SEQUENCE</scope>
    <source>
        <strain evidence="3">FPRL280</strain>
    </source>
</reference>
<dbReference type="EMBL" id="JADOXO010000431">
    <property type="protein sequence ID" value="KAF9804521.1"/>
    <property type="molecule type" value="Genomic_DNA"/>
</dbReference>
<comment type="caution">
    <text evidence="3">The sequence shown here is derived from an EMBL/GenBank/DDBJ whole genome shotgun (WGS) entry which is preliminary data.</text>
</comment>
<dbReference type="SMART" id="SM00256">
    <property type="entry name" value="FBOX"/>
    <property type="match status" value="1"/>
</dbReference>
<name>A0A8H7NUK9_9APHY</name>
<dbReference type="InterPro" id="IPR001810">
    <property type="entry name" value="F-box_dom"/>
</dbReference>
<dbReference type="InterPro" id="IPR036047">
    <property type="entry name" value="F-box-like_dom_sf"/>
</dbReference>
<dbReference type="SUPFAM" id="SSF52047">
    <property type="entry name" value="RNI-like"/>
    <property type="match status" value="1"/>
</dbReference>
<feature type="coiled-coil region" evidence="1">
    <location>
        <begin position="569"/>
        <end position="596"/>
    </location>
</feature>
<keyword evidence="1" id="KW-0175">Coiled coil</keyword>
<organism evidence="3 4">
    <name type="scientific">Rhodonia placenta</name>
    <dbReference type="NCBI Taxonomy" id="104341"/>
    <lineage>
        <taxon>Eukaryota</taxon>
        <taxon>Fungi</taxon>
        <taxon>Dikarya</taxon>
        <taxon>Basidiomycota</taxon>
        <taxon>Agaricomycotina</taxon>
        <taxon>Agaricomycetes</taxon>
        <taxon>Polyporales</taxon>
        <taxon>Adustoporiaceae</taxon>
        <taxon>Rhodonia</taxon>
    </lineage>
</organism>
<dbReference type="SUPFAM" id="SSF81383">
    <property type="entry name" value="F-box domain"/>
    <property type="match status" value="1"/>
</dbReference>
<dbReference type="Proteomes" id="UP000639403">
    <property type="component" value="Unassembled WGS sequence"/>
</dbReference>
<sequence>MSDIPFEGLKKFAPASLPSTLLFASHPHCGALNMPLGYVSTVQRVLEIPEIVELILSFLDQKEHAASACVCKQWSEIALDHLWRDVDDLYRLFSILAPLTPTELIQSLEYHSFSRTLNADDWARFAPYGRRVRKLSYREDGPPTTPQLSSKAFDEIARSRTTLSILPNLRTLEWRSERVRLSLVCMSDTVREFTARLYSPDTHPVADFFKDFAQRMPYVTHLDLSFDFPVRDIEQNLVTLIGHLRKLQKVVLPTYCVSPKLVEGLSTLPELGVIQFEFMGQGRGDVADVQDFAPAIQEGAFPALWDLSVSARLADVTAFLRNSYAPARLTALYVHVLSVCSPPVVADFLQAVADNCKLLKSLYVELYIAPESLDWATFQTGDQLTWSDLRPVLKCPHLTTFELRWDLPLKMTQTDIEDLAASWPTLEVLMLNCDPVPLGDLAPSELTLHALLPFARHCPALRELGLLLSATTADIDVPSLGASPFSPPPFQNLRKLCVGLSRIAEPGPAALFLSTLCPPTCELVPGVSWPEGFGVPESAALDAFQHDAAEWYERWAEVARVLPLLTRLRMEERARYAALEREVGELRARCVELEEHATTVPAYHAGEHGWCIVL</sequence>
<dbReference type="Gene3D" id="3.80.10.10">
    <property type="entry name" value="Ribonuclease Inhibitor"/>
    <property type="match status" value="1"/>
</dbReference>
<dbReference type="PANTHER" id="PTHR16134">
    <property type="entry name" value="F-BOX/TPR REPEAT PROTEIN POF3"/>
    <property type="match status" value="1"/>
</dbReference>
<reference evidence="3" key="2">
    <citation type="journal article" name="Front. Microbiol.">
        <title>Degradative Capacity of Two Strains of Rhodonia placenta: From Phenotype to Genotype.</title>
        <authorList>
            <person name="Kolle M."/>
            <person name="Horta M.A.C."/>
            <person name="Nowrousian M."/>
            <person name="Ohm R.A."/>
            <person name="Benz J.P."/>
            <person name="Pilgard A."/>
        </authorList>
    </citation>
    <scope>NUCLEOTIDE SEQUENCE</scope>
    <source>
        <strain evidence="3">FPRL280</strain>
    </source>
</reference>
<protein>
    <recommendedName>
        <fullName evidence="2">F-box domain-containing protein</fullName>
    </recommendedName>
</protein>
<feature type="domain" description="F-box" evidence="2">
    <location>
        <begin position="48"/>
        <end position="86"/>
    </location>
</feature>